<evidence type="ECO:0000313" key="4">
    <source>
        <dbReference type="Proteomes" id="UP000823892"/>
    </source>
</evidence>
<feature type="compositionally biased region" description="Basic and acidic residues" evidence="1">
    <location>
        <begin position="217"/>
        <end position="232"/>
    </location>
</feature>
<dbReference type="AlphaFoldDB" id="A0A9D2QZ61"/>
<evidence type="ECO:0000313" key="3">
    <source>
        <dbReference type="EMBL" id="HJD30016.1"/>
    </source>
</evidence>
<feature type="region of interest" description="Disordered" evidence="1">
    <location>
        <begin position="217"/>
        <end position="236"/>
    </location>
</feature>
<reference evidence="3" key="2">
    <citation type="submission" date="2021-04" db="EMBL/GenBank/DDBJ databases">
        <authorList>
            <person name="Gilroy R."/>
        </authorList>
    </citation>
    <scope>NUCLEOTIDE SEQUENCE</scope>
    <source>
        <strain evidence="3">ChiBcec6-4105</strain>
    </source>
</reference>
<sequence length="450" mass="51335">SFFQLLNDTLDISEFIPADFYRAFYLALGRKRTYPLEGFLSALILQKIFSIPSDSLLILFLGLCRELRDFCGFSKVPDAPLFSRFRTSFDPYIEHMFHKLVDLTEPICHLIDSSLANVLTFDTSGIELYVTENNPKTLNSLIKRLKAFYRDNPDVDPYRLAYALMPSRAASCPDAKQQYINGHFCYADKFAVLTNGLGIIRHITFLDDDFKKAHPEMTVDKKSDSPDEDKSIGDSSSLHPVLSDYFSLHPRFSPDTFLGDSAFDTIETYGFLKEEFHFSKALIPYNVRNESSLPEVGYNLYGYPTCPNDPSLAMKHLGHCHEKGRADREKWGCPKVHMVKGQYVCSCDNPCSTAKKGRTAYTYENMDFRRFPGIQRDSEEWDALYKIRTIVERAINHLKTNMCVAGRKSRHHVTTKADVFLAGIAGQLTVIVAHRLSYPQYIRSLKPLIA</sequence>
<name>A0A9D2QZ61_9FIRM</name>
<evidence type="ECO:0000259" key="2">
    <source>
        <dbReference type="Pfam" id="PF05598"/>
    </source>
</evidence>
<dbReference type="InterPro" id="IPR008490">
    <property type="entry name" value="Transposase_InsH_N"/>
</dbReference>
<reference evidence="3" key="1">
    <citation type="journal article" date="2021" name="PeerJ">
        <title>Extensive microbial diversity within the chicken gut microbiome revealed by metagenomics and culture.</title>
        <authorList>
            <person name="Gilroy R."/>
            <person name="Ravi A."/>
            <person name="Getino M."/>
            <person name="Pursley I."/>
            <person name="Horton D.L."/>
            <person name="Alikhan N.F."/>
            <person name="Baker D."/>
            <person name="Gharbi K."/>
            <person name="Hall N."/>
            <person name="Watson M."/>
            <person name="Adriaenssens E.M."/>
            <person name="Foster-Nyarko E."/>
            <person name="Jarju S."/>
            <person name="Secka A."/>
            <person name="Antonio M."/>
            <person name="Oren A."/>
            <person name="Chaudhuri R.R."/>
            <person name="La Ragione R."/>
            <person name="Hildebrand F."/>
            <person name="Pallen M.J."/>
        </authorList>
    </citation>
    <scope>NUCLEOTIDE SEQUENCE</scope>
    <source>
        <strain evidence="3">ChiBcec6-4105</strain>
    </source>
</reference>
<accession>A0A9D2QZ61</accession>
<dbReference type="Proteomes" id="UP000823892">
    <property type="component" value="Unassembled WGS sequence"/>
</dbReference>
<protein>
    <submittedName>
        <fullName evidence="3">Transposase</fullName>
    </submittedName>
</protein>
<proteinExistence type="predicted"/>
<feature type="domain" description="Transposase InsH N-terminal" evidence="2">
    <location>
        <begin position="2"/>
        <end position="87"/>
    </location>
</feature>
<dbReference type="Pfam" id="PF05598">
    <property type="entry name" value="DUF772"/>
    <property type="match status" value="1"/>
</dbReference>
<gene>
    <name evidence="3" type="ORF">H9914_13645</name>
</gene>
<dbReference type="EMBL" id="DWUY01000301">
    <property type="protein sequence ID" value="HJD30016.1"/>
    <property type="molecule type" value="Genomic_DNA"/>
</dbReference>
<evidence type="ECO:0000256" key="1">
    <source>
        <dbReference type="SAM" id="MobiDB-lite"/>
    </source>
</evidence>
<organism evidence="3 4">
    <name type="scientific">Candidatus Blautia avicola</name>
    <dbReference type="NCBI Taxonomy" id="2838483"/>
    <lineage>
        <taxon>Bacteria</taxon>
        <taxon>Bacillati</taxon>
        <taxon>Bacillota</taxon>
        <taxon>Clostridia</taxon>
        <taxon>Lachnospirales</taxon>
        <taxon>Lachnospiraceae</taxon>
        <taxon>Blautia</taxon>
    </lineage>
</organism>
<feature type="non-terminal residue" evidence="3">
    <location>
        <position position="1"/>
    </location>
</feature>
<comment type="caution">
    <text evidence="3">The sequence shown here is derived from an EMBL/GenBank/DDBJ whole genome shotgun (WGS) entry which is preliminary data.</text>
</comment>